<proteinExistence type="predicted"/>
<gene>
    <name evidence="1" type="ORF">JCM14108_1060</name>
</gene>
<protein>
    <submittedName>
        <fullName evidence="1">Uncharacterized protein</fullName>
    </submittedName>
</protein>
<sequence>MADFQIVQAPYPAFMQQTTDDIFEKLMYHTTKDNITHVFVQGKLAKEGHYATQR</sequence>
<dbReference type="EMBL" id="BAKI01000007">
    <property type="protein sequence ID" value="GAF36114.1"/>
    <property type="molecule type" value="Genomic_DNA"/>
</dbReference>
<name>X0P9Z5_9LACO</name>
<reference evidence="1" key="1">
    <citation type="journal article" date="2014" name="Genome Announc.">
        <title>Draft Genome Sequences of Two Lactobacillus Strains, L. farraginis JCM 14108T and L. composti JCM 14202T, Isolated from Compost of Distilled Shochu Residue.</title>
        <authorList>
            <person name="Yuki M."/>
            <person name="Oshima K."/>
            <person name="Suda W."/>
            <person name="Kitahara M."/>
            <person name="Kitamura K."/>
            <person name="Iida T."/>
            <person name="Hattori M."/>
            <person name="Ohkuma M."/>
        </authorList>
    </citation>
    <scope>NUCLEOTIDE SEQUENCE [LARGE SCALE GENOMIC DNA]</scope>
    <source>
        <strain evidence="1">JCM 14108</strain>
    </source>
</reference>
<dbReference type="Proteomes" id="UP000019488">
    <property type="component" value="Unassembled WGS sequence"/>
</dbReference>
<comment type="caution">
    <text evidence="1">The sequence shown here is derived from an EMBL/GenBank/DDBJ whole genome shotgun (WGS) entry which is preliminary data.</text>
</comment>
<dbReference type="Gene3D" id="2.30.40.10">
    <property type="entry name" value="Urease, subunit C, domain 1"/>
    <property type="match status" value="1"/>
</dbReference>
<accession>X0P9Z5</accession>
<dbReference type="AlphaFoldDB" id="X0P9Z5"/>
<evidence type="ECO:0000313" key="1">
    <source>
        <dbReference type="EMBL" id="GAF36114.1"/>
    </source>
</evidence>
<dbReference type="InterPro" id="IPR011059">
    <property type="entry name" value="Metal-dep_hydrolase_composite"/>
</dbReference>
<dbReference type="GO" id="GO:0016810">
    <property type="term" value="F:hydrolase activity, acting on carbon-nitrogen (but not peptide) bonds"/>
    <property type="evidence" value="ECO:0007669"/>
    <property type="project" value="InterPro"/>
</dbReference>
<evidence type="ECO:0000313" key="2">
    <source>
        <dbReference type="Proteomes" id="UP000019488"/>
    </source>
</evidence>
<organism evidence="1 2">
    <name type="scientific">Lentilactobacillus farraginis DSM 18382 = JCM 14108</name>
    <dbReference type="NCBI Taxonomy" id="1423743"/>
    <lineage>
        <taxon>Bacteria</taxon>
        <taxon>Bacillati</taxon>
        <taxon>Bacillota</taxon>
        <taxon>Bacilli</taxon>
        <taxon>Lactobacillales</taxon>
        <taxon>Lactobacillaceae</taxon>
        <taxon>Lentilactobacillus</taxon>
    </lineage>
</organism>